<protein>
    <submittedName>
        <fullName evidence="1">Uncharacterized protein</fullName>
    </submittedName>
</protein>
<dbReference type="EMBL" id="AM746676">
    <property type="protein sequence ID" value="CAN96738.1"/>
    <property type="molecule type" value="Genomic_DNA"/>
</dbReference>
<reference evidence="1 2" key="1">
    <citation type="journal article" date="2007" name="Nat. Biotechnol.">
        <title>Complete genome sequence of the myxobacterium Sorangium cellulosum.</title>
        <authorList>
            <person name="Schneiker S."/>
            <person name="Perlova O."/>
            <person name="Kaiser O."/>
            <person name="Gerth K."/>
            <person name="Alici A."/>
            <person name="Altmeyer M.O."/>
            <person name="Bartels D."/>
            <person name="Bekel T."/>
            <person name="Beyer S."/>
            <person name="Bode E."/>
            <person name="Bode H.B."/>
            <person name="Bolten C.J."/>
            <person name="Choudhuri J.V."/>
            <person name="Doss S."/>
            <person name="Elnakady Y.A."/>
            <person name="Frank B."/>
            <person name="Gaigalat L."/>
            <person name="Goesmann A."/>
            <person name="Groeger C."/>
            <person name="Gross F."/>
            <person name="Jelsbak L."/>
            <person name="Jelsbak L."/>
            <person name="Kalinowski J."/>
            <person name="Kegler C."/>
            <person name="Knauber T."/>
            <person name="Konietzny S."/>
            <person name="Kopp M."/>
            <person name="Krause L."/>
            <person name="Krug D."/>
            <person name="Linke B."/>
            <person name="Mahmud T."/>
            <person name="Martinez-Arias R."/>
            <person name="McHardy A.C."/>
            <person name="Merai M."/>
            <person name="Meyer F."/>
            <person name="Mormann S."/>
            <person name="Munoz-Dorado J."/>
            <person name="Perez J."/>
            <person name="Pradella S."/>
            <person name="Rachid S."/>
            <person name="Raddatz G."/>
            <person name="Rosenau F."/>
            <person name="Rueckert C."/>
            <person name="Sasse F."/>
            <person name="Scharfe M."/>
            <person name="Schuster S.C."/>
            <person name="Suen G."/>
            <person name="Treuner-Lange A."/>
            <person name="Velicer G.J."/>
            <person name="Vorholter F.-J."/>
            <person name="Weissman K.J."/>
            <person name="Welch R.D."/>
            <person name="Wenzel S.C."/>
            <person name="Whitworth D.E."/>
            <person name="Wilhelm S."/>
            <person name="Wittmann C."/>
            <person name="Bloecker H."/>
            <person name="Puehler A."/>
            <person name="Mueller R."/>
        </authorList>
    </citation>
    <scope>NUCLEOTIDE SEQUENCE [LARGE SCALE GENOMIC DNA]</scope>
    <source>
        <strain evidence="2">So ce56</strain>
    </source>
</reference>
<keyword evidence="2" id="KW-1185">Reference proteome</keyword>
<evidence type="ECO:0000313" key="2">
    <source>
        <dbReference type="Proteomes" id="UP000002139"/>
    </source>
</evidence>
<sequence length="228" mass="25156">MSNAHRGIFDGGRMTARPVLSIDTSFDPDSAWFAAGRTQLYGRMGEQFSIVPFGRASAERRRILRQIARAESTGNPFRAIVVSSHGKTSCVVDDESPDGILLSHESPAQEIELWARNRVLYFCCGETATGPLFDRLLDAGARAVVGFTGRLGATTVDGKFFWRLLDHELVTCALHDQQVPGFERARQQFLERVTLRLTSLPDGGAVRDELSKMRDMLVSMVIRGPGKG</sequence>
<dbReference type="AlphaFoldDB" id="A9GPD3"/>
<name>A9GPD3_SORC5</name>
<gene>
    <name evidence="1" type="ordered locus">sce6569</name>
</gene>
<proteinExistence type="predicted"/>
<evidence type="ECO:0000313" key="1">
    <source>
        <dbReference type="EMBL" id="CAN96738.1"/>
    </source>
</evidence>
<organism evidence="1 2">
    <name type="scientific">Sorangium cellulosum (strain So ce56)</name>
    <name type="common">Polyangium cellulosum (strain So ce56)</name>
    <dbReference type="NCBI Taxonomy" id="448385"/>
    <lineage>
        <taxon>Bacteria</taxon>
        <taxon>Pseudomonadati</taxon>
        <taxon>Myxococcota</taxon>
        <taxon>Polyangia</taxon>
        <taxon>Polyangiales</taxon>
        <taxon>Polyangiaceae</taxon>
        <taxon>Sorangium</taxon>
    </lineage>
</organism>
<accession>A9GPD3</accession>
<dbReference type="KEGG" id="scl:sce6569"/>
<dbReference type="BioCyc" id="SCEL448385:SCE_RS33700-MONOMER"/>
<dbReference type="Proteomes" id="UP000002139">
    <property type="component" value="Chromosome"/>
</dbReference>
<dbReference type="HOGENOM" id="CLU_1214171_0_0_7"/>